<reference evidence="3" key="2">
    <citation type="submission" date="2018-05" db="EMBL/GenBank/DDBJ databases">
        <title>Algibacter marinivivus sp. nov., isolated from sample around a algae.</title>
        <authorList>
            <person name="Lu D."/>
        </authorList>
    </citation>
    <scope>NUCLEOTIDE SEQUENCE [LARGE SCALE GENOMIC DNA]</scope>
    <source>
        <strain evidence="3">ZY111</strain>
    </source>
</reference>
<dbReference type="SUPFAM" id="SSF53448">
    <property type="entry name" value="Nucleotide-diphospho-sugar transferases"/>
    <property type="match status" value="1"/>
</dbReference>
<dbReference type="PANTHER" id="PTHR43685:SF11">
    <property type="entry name" value="GLYCOSYLTRANSFERASE TAGX-RELATED"/>
    <property type="match status" value="1"/>
</dbReference>
<name>A0A2U2X4W6_9FLAO</name>
<dbReference type="PANTHER" id="PTHR43685">
    <property type="entry name" value="GLYCOSYLTRANSFERASE"/>
    <property type="match status" value="1"/>
</dbReference>
<reference evidence="3" key="3">
    <citation type="submission" date="2018-05" db="EMBL/GenBank/DDBJ databases">
        <authorList>
            <person name="Lu D."/>
        </authorList>
    </citation>
    <scope>NUCLEOTIDE SEQUENCE [LARGE SCALE GENOMIC DNA]</scope>
    <source>
        <strain evidence="3">ZY111</strain>
    </source>
</reference>
<accession>A0A2U2X4W6</accession>
<dbReference type="InterPro" id="IPR050834">
    <property type="entry name" value="Glycosyltransf_2"/>
</dbReference>
<dbReference type="EMBL" id="QFRI01000002">
    <property type="protein sequence ID" value="PWH82809.1"/>
    <property type="molecule type" value="Genomic_DNA"/>
</dbReference>
<dbReference type="AlphaFoldDB" id="A0A2U2X4W6"/>
<dbReference type="InterPro" id="IPR029044">
    <property type="entry name" value="Nucleotide-diphossugar_trans"/>
</dbReference>
<comment type="caution">
    <text evidence="2">The sequence shown here is derived from an EMBL/GenBank/DDBJ whole genome shotgun (WGS) entry which is preliminary data.</text>
</comment>
<feature type="domain" description="Glycosyltransferase 2-like" evidence="1">
    <location>
        <begin position="6"/>
        <end position="145"/>
    </location>
</feature>
<evidence type="ECO:0000313" key="2">
    <source>
        <dbReference type="EMBL" id="PWH82809.1"/>
    </source>
</evidence>
<evidence type="ECO:0000259" key="1">
    <source>
        <dbReference type="Pfam" id="PF00535"/>
    </source>
</evidence>
<dbReference type="CDD" id="cd00761">
    <property type="entry name" value="Glyco_tranf_GTA_type"/>
    <property type="match status" value="1"/>
</dbReference>
<gene>
    <name evidence="2" type="ORF">DIS18_11310</name>
</gene>
<dbReference type="Gene3D" id="3.90.550.10">
    <property type="entry name" value="Spore Coat Polysaccharide Biosynthesis Protein SpsA, Chain A"/>
    <property type="match status" value="1"/>
</dbReference>
<sequence length="316" mass="37313">MKFSVSVIIPVYNGERFIEKAIQSALQQPEVSEVVIVNDGSTDNTLNIVENLQSQNSRIQIYNHKNHQNKGRSESRNLGIEKAKTDYIAFLDADDFYLEDRFKNDAYLFHENKDIDGVYNAIGAHFYREASKEEAEKLKITTITTVVEPEELFETLLYYRKGHFSIDGLTLKRSVFDSFDGFSKKLKVAEDTELFYRLALKYNLKTGVIDRPLAMRGVHEENVFNNEKLYNKTKINIYELLIKWSLKNKIAFEKIDHILNVLWLNKYQERNSLIKNTSYWFYLFFSNPRLLFTKLSIKYFPVVRLRQKLFPFLYKQ</sequence>
<protein>
    <submittedName>
        <fullName evidence="2">Glycosyltransferase family 2 protein</fullName>
    </submittedName>
</protein>
<dbReference type="RefSeq" id="WP_109353164.1">
    <property type="nucleotide sequence ID" value="NZ_QFRI01000002.1"/>
</dbReference>
<dbReference type="InterPro" id="IPR001173">
    <property type="entry name" value="Glyco_trans_2-like"/>
</dbReference>
<organism evidence="2 3">
    <name type="scientific">Algibacter marinivivus</name>
    <dbReference type="NCBI Taxonomy" id="2100723"/>
    <lineage>
        <taxon>Bacteria</taxon>
        <taxon>Pseudomonadati</taxon>
        <taxon>Bacteroidota</taxon>
        <taxon>Flavobacteriia</taxon>
        <taxon>Flavobacteriales</taxon>
        <taxon>Flavobacteriaceae</taxon>
        <taxon>Algibacter</taxon>
    </lineage>
</organism>
<reference evidence="2 3" key="1">
    <citation type="submission" date="2018-05" db="EMBL/GenBank/DDBJ databases">
        <title>Algibacter marinivivus sp. nov., isolated from sample around a algae.</title>
        <authorList>
            <person name="Zhong X."/>
        </authorList>
    </citation>
    <scope>NUCLEOTIDE SEQUENCE [LARGE SCALE GENOMIC DNA]</scope>
    <source>
        <strain evidence="2 3">ZY111</strain>
    </source>
</reference>
<proteinExistence type="predicted"/>
<dbReference type="OrthoDB" id="6307329at2"/>
<dbReference type="GO" id="GO:0016740">
    <property type="term" value="F:transferase activity"/>
    <property type="evidence" value="ECO:0007669"/>
    <property type="project" value="UniProtKB-KW"/>
</dbReference>
<dbReference type="Pfam" id="PF00535">
    <property type="entry name" value="Glycos_transf_2"/>
    <property type="match status" value="1"/>
</dbReference>
<keyword evidence="2" id="KW-0808">Transferase</keyword>
<evidence type="ECO:0000313" key="3">
    <source>
        <dbReference type="Proteomes" id="UP000245375"/>
    </source>
</evidence>
<dbReference type="Proteomes" id="UP000245375">
    <property type="component" value="Unassembled WGS sequence"/>
</dbReference>
<keyword evidence="3" id="KW-1185">Reference proteome</keyword>